<feature type="transmembrane region" description="Helical" evidence="1">
    <location>
        <begin position="405"/>
        <end position="423"/>
    </location>
</feature>
<dbReference type="Gene3D" id="3.40.630.10">
    <property type="entry name" value="Zn peptidases"/>
    <property type="match status" value="1"/>
</dbReference>
<dbReference type="RefSeq" id="WP_282763989.1">
    <property type="nucleotide sequence ID" value="NZ_JASCTH010000023.1"/>
</dbReference>
<feature type="domain" description="Peptidase M28" evidence="2">
    <location>
        <begin position="111"/>
        <end position="297"/>
    </location>
</feature>
<evidence type="ECO:0000313" key="3">
    <source>
        <dbReference type="EMBL" id="MDI6102982.1"/>
    </source>
</evidence>
<dbReference type="InterPro" id="IPR007484">
    <property type="entry name" value="Peptidase_M28"/>
</dbReference>
<proteinExistence type="predicted"/>
<dbReference type="Pfam" id="PF04389">
    <property type="entry name" value="Peptidase_M28"/>
    <property type="match status" value="1"/>
</dbReference>
<feature type="transmembrane region" description="Helical" evidence="1">
    <location>
        <begin position="430"/>
        <end position="454"/>
    </location>
</feature>
<keyword evidence="1" id="KW-1133">Transmembrane helix</keyword>
<dbReference type="PANTHER" id="PTHR12147:SF26">
    <property type="entry name" value="PEPTIDASE M28 DOMAIN-CONTAINING PROTEIN"/>
    <property type="match status" value="1"/>
</dbReference>
<keyword evidence="1" id="KW-0812">Transmembrane</keyword>
<dbReference type="InterPro" id="IPR045175">
    <property type="entry name" value="M28_fam"/>
</dbReference>
<name>A0ABT6WTA2_9ACTN</name>
<gene>
    <name evidence="3" type="ORF">QLQ12_30645</name>
</gene>
<dbReference type="PANTHER" id="PTHR12147">
    <property type="entry name" value="METALLOPEPTIDASE M28 FAMILY MEMBER"/>
    <property type="match status" value="1"/>
</dbReference>
<evidence type="ECO:0000256" key="1">
    <source>
        <dbReference type="SAM" id="Phobius"/>
    </source>
</evidence>
<dbReference type="SUPFAM" id="SSF53187">
    <property type="entry name" value="Zn-dependent exopeptidases"/>
    <property type="match status" value="1"/>
</dbReference>
<dbReference type="PROSITE" id="PS51318">
    <property type="entry name" value="TAT"/>
    <property type="match status" value="1"/>
</dbReference>
<dbReference type="EMBL" id="JASCTH010000023">
    <property type="protein sequence ID" value="MDI6102982.1"/>
    <property type="molecule type" value="Genomic_DNA"/>
</dbReference>
<dbReference type="Proteomes" id="UP001241758">
    <property type="component" value="Unassembled WGS sequence"/>
</dbReference>
<protein>
    <submittedName>
        <fullName evidence="3">M20/M25/M40 family metallo-hydrolase</fullName>
    </submittedName>
</protein>
<accession>A0ABT6WTA2</accession>
<sequence>MPERPTRRQRVAALFAALAIAAAGVSALLPLRLPEAAGAGAPVQEFSAARARAHVERMAAQPHPTGSAAHAEVRRYLVDQLTGLGLRPQVQERTAARAFPSGAHLAGRVANVSATVPGTEGASQVLLVAHYDSVAIGPGATDDTMNVAAILEIARALRAAGPLRQDVVLLLTDAEEPGQLGAEAYLASGAAGDPTQTVVLNLEARGTGGPAVMFETGQRHGAVVPALAAETPFASSTSREIYRLLPNETDFTLFRDRGFTGLNFAVMDDSARYDTPLDDVANLTDGSLQDIGATVLSATRALADGRPASTTAGDLTYFSLFGLLVHYPPGVDLAVAGIVALGSLAALGYARRRGRLRLRAVATVAATVPVLLAVVAAVGWAAWTAMTVAHPHYLGFGSGDPYRPGAARVGLVVLAVAVCAAGVRLLRRRIAAAAVAAGVLGWFATLGVLCVFLLPGAAYLFLWPALFGTVGLAAAARLDEASPWRPLATTATALPAAALLTPLIAVVFPTLGLASAAVVLVPVALVALPALPAVVDLPSRRAVTAGLTGIAVVGAAVIGFGTARDGVDRRHPAQVALLYALDLDAAQASWLSPTAAGEPWSDDVVPQPAKDVEAAFPALYAASGYRHGPATTVPVPAPSARVVADERTGDSRRIRIRIGADGGAATVVSVYADTSAHRIEHAQVDALTLPGGENRPQTPTVWKWGVHLIAPGEPLELTITVRGAGALPLRLIAYGADVPAQALPGPRPETVTWAAGGFGRSLAARTLRV</sequence>
<evidence type="ECO:0000313" key="4">
    <source>
        <dbReference type="Proteomes" id="UP001241758"/>
    </source>
</evidence>
<feature type="transmembrane region" description="Helical" evidence="1">
    <location>
        <begin position="542"/>
        <end position="563"/>
    </location>
</feature>
<feature type="transmembrane region" description="Helical" evidence="1">
    <location>
        <begin position="514"/>
        <end position="535"/>
    </location>
</feature>
<feature type="transmembrane region" description="Helical" evidence="1">
    <location>
        <begin position="333"/>
        <end position="350"/>
    </location>
</feature>
<comment type="caution">
    <text evidence="3">The sequence shown here is derived from an EMBL/GenBank/DDBJ whole genome shotgun (WGS) entry which is preliminary data.</text>
</comment>
<feature type="transmembrane region" description="Helical" evidence="1">
    <location>
        <begin position="490"/>
        <end position="508"/>
    </location>
</feature>
<feature type="transmembrane region" description="Helical" evidence="1">
    <location>
        <begin position="362"/>
        <end position="385"/>
    </location>
</feature>
<keyword evidence="1" id="KW-0472">Membrane</keyword>
<reference evidence="3 4" key="1">
    <citation type="submission" date="2023-05" db="EMBL/GenBank/DDBJ databases">
        <title>Actinoplanes sp. NEAU-A12 genome sequencing.</title>
        <authorList>
            <person name="Wang Z.-S."/>
        </authorList>
    </citation>
    <scope>NUCLEOTIDE SEQUENCE [LARGE SCALE GENOMIC DNA]</scope>
    <source>
        <strain evidence="3 4">NEAU-A12</strain>
    </source>
</reference>
<keyword evidence="4" id="KW-1185">Reference proteome</keyword>
<organism evidence="3 4">
    <name type="scientific">Actinoplanes sandaracinus</name>
    <dbReference type="NCBI Taxonomy" id="3045177"/>
    <lineage>
        <taxon>Bacteria</taxon>
        <taxon>Bacillati</taxon>
        <taxon>Actinomycetota</taxon>
        <taxon>Actinomycetes</taxon>
        <taxon>Micromonosporales</taxon>
        <taxon>Micromonosporaceae</taxon>
        <taxon>Actinoplanes</taxon>
    </lineage>
</organism>
<evidence type="ECO:0000259" key="2">
    <source>
        <dbReference type="Pfam" id="PF04389"/>
    </source>
</evidence>
<dbReference type="InterPro" id="IPR006311">
    <property type="entry name" value="TAT_signal"/>
</dbReference>